<reference evidence="4" key="1">
    <citation type="submission" date="2005-09" db="EMBL/GenBank/DDBJ databases">
        <title>Complete sequence of chromosome 2 of Rhodobacter sphaeroides 2.4.1.</title>
        <authorList>
            <person name="Copeland A."/>
            <person name="Lucas S."/>
            <person name="Lapidus A."/>
            <person name="Barry K."/>
            <person name="Detter J.C."/>
            <person name="Glavina T."/>
            <person name="Hammon N."/>
            <person name="Israni S."/>
            <person name="Pitluck S."/>
            <person name="Richardson P."/>
            <person name="Mackenzie C."/>
            <person name="Choudhary M."/>
            <person name="Larimer F."/>
            <person name="Hauser L.J."/>
            <person name="Land M."/>
            <person name="Donohue T.J."/>
            <person name="Kaplan S."/>
        </authorList>
    </citation>
    <scope>NUCLEOTIDE SEQUENCE [LARGE SCALE GENOMIC DNA]</scope>
    <source>
        <strain evidence="4">ATCC 17023 / DSM 158 / JCM 6121 / CCUG 31486 / LMG 2827 / NBRC 12203 / NCIMB 8253 / ATH 2.4.1.</strain>
    </source>
</reference>
<dbReference type="KEGG" id="rsp:RSP_3483"/>
<proteinExistence type="predicted"/>
<organism evidence="3 4">
    <name type="scientific">Cereibacter sphaeroides (strain ATCC 17023 / DSM 158 / JCM 6121 / CCUG 31486 / LMG 2827 / NBRC 12203 / NCIMB 8253 / ATH 2.4.1.)</name>
    <name type="common">Rhodobacter sphaeroides</name>
    <dbReference type="NCBI Taxonomy" id="272943"/>
    <lineage>
        <taxon>Bacteria</taxon>
        <taxon>Pseudomonadati</taxon>
        <taxon>Pseudomonadota</taxon>
        <taxon>Alphaproteobacteria</taxon>
        <taxon>Rhodobacterales</taxon>
        <taxon>Paracoccaceae</taxon>
        <taxon>Cereibacter</taxon>
    </lineage>
</organism>
<feature type="region of interest" description="Disordered" evidence="1">
    <location>
        <begin position="128"/>
        <end position="214"/>
    </location>
</feature>
<dbReference type="RefSeq" id="WP_017140385.1">
    <property type="nucleotide sequence ID" value="NC_007494.2"/>
</dbReference>
<dbReference type="Pfam" id="PF20232">
    <property type="entry name" value="T6SS_FHA_C"/>
    <property type="match status" value="1"/>
</dbReference>
<gene>
    <name evidence="3" type="ORF">RSP_3483</name>
</gene>
<protein>
    <submittedName>
        <fullName evidence="3">FHA domain protein</fullName>
    </submittedName>
</protein>
<evidence type="ECO:0000313" key="3">
    <source>
        <dbReference type="EMBL" id="ABA81086.2"/>
    </source>
</evidence>
<keyword evidence="4" id="KW-1185">Reference proteome</keyword>
<dbReference type="CDD" id="cd00060">
    <property type="entry name" value="FHA"/>
    <property type="match status" value="1"/>
</dbReference>
<evidence type="ECO:0000256" key="1">
    <source>
        <dbReference type="SAM" id="MobiDB-lite"/>
    </source>
</evidence>
<dbReference type="STRING" id="272943.RSP_3483"/>
<dbReference type="SUPFAM" id="SSF49879">
    <property type="entry name" value="SMAD/FHA domain"/>
    <property type="match status" value="1"/>
</dbReference>
<dbReference type="SMART" id="SM00240">
    <property type="entry name" value="FHA"/>
    <property type="match status" value="1"/>
</dbReference>
<sequence>MLRLVIEHAPCPQRVGEMRLEAGELSIGRGADCDWQIDDPDMFVSRRHCIVSGGEGGWLVIDASRGGLFLDGSESPLGAGNSAVLAQGTRLRLGDVVLRAEIEGREPLRAPLAPREAALAVDDFFAAPRAVTPEPPPRPKDLPGPFEAVERAPAPPPQDDFGFGWALPAQVRPPPAEARKTEGQDPFFRPGTATENPSLEASPAPPQARSAPRELALSEDALSEAFFHGLGLPSEALDTAAMEAMGRRFRLLAEGLVLLLRARSREKGAARVPQSVIGASEVNPLKFLVTLDEAVAALVTPRGPGYLGPEASIEGAFRDLTDHQLRNWIAVQAALRRMIDRFDPARFEAESEREGRMAQLLAGGRSARLWQLYLDRYEELARAAEDRFLGEVGADFREAYEGPERRENG</sequence>
<accession>Q3IWJ8</accession>
<dbReference type="EnsemblBacteria" id="ABA81086">
    <property type="protein sequence ID" value="ABA81086"/>
    <property type="gene ID" value="RSP_3483"/>
</dbReference>
<dbReference type="PROSITE" id="PS50006">
    <property type="entry name" value="FHA_DOMAIN"/>
    <property type="match status" value="1"/>
</dbReference>
<dbReference type="InterPro" id="IPR046883">
    <property type="entry name" value="T6SS_FHA_C"/>
</dbReference>
<dbReference type="PATRIC" id="fig|272943.9.peg.3924"/>
<dbReference type="InterPro" id="IPR017735">
    <property type="entry name" value="T6SS_FHA"/>
</dbReference>
<evidence type="ECO:0000259" key="2">
    <source>
        <dbReference type="PROSITE" id="PS50006"/>
    </source>
</evidence>
<dbReference type="Proteomes" id="UP000002703">
    <property type="component" value="Chromosome 2"/>
</dbReference>
<evidence type="ECO:0000313" key="4">
    <source>
        <dbReference type="Proteomes" id="UP000002703"/>
    </source>
</evidence>
<dbReference type="Pfam" id="PF00498">
    <property type="entry name" value="FHA"/>
    <property type="match status" value="1"/>
</dbReference>
<name>Q3IWJ8_CERS4</name>
<dbReference type="Gene3D" id="2.60.200.20">
    <property type="match status" value="1"/>
</dbReference>
<dbReference type="InterPro" id="IPR008984">
    <property type="entry name" value="SMAD_FHA_dom_sf"/>
</dbReference>
<dbReference type="InterPro" id="IPR000253">
    <property type="entry name" value="FHA_dom"/>
</dbReference>
<feature type="domain" description="FHA" evidence="2">
    <location>
        <begin position="25"/>
        <end position="75"/>
    </location>
</feature>
<dbReference type="NCBIfam" id="TIGR03354">
    <property type="entry name" value="VI_FHA"/>
    <property type="match status" value="1"/>
</dbReference>
<dbReference type="EMBL" id="CP000144">
    <property type="protein sequence ID" value="ABA81086.2"/>
    <property type="molecule type" value="Genomic_DNA"/>
</dbReference>
<dbReference type="eggNOG" id="COG3456">
    <property type="taxonomic scope" value="Bacteria"/>
</dbReference>
<dbReference type="eggNOG" id="COG1716">
    <property type="taxonomic scope" value="Bacteria"/>
</dbReference>
<dbReference type="OrthoDB" id="273564at2"/>
<dbReference type="GeneID" id="3721899"/>
<dbReference type="AlphaFoldDB" id="Q3IWJ8"/>